<evidence type="ECO:0000313" key="3">
    <source>
        <dbReference type="Proteomes" id="UP000053370"/>
    </source>
</evidence>
<keyword evidence="1" id="KW-0812">Transmembrane</keyword>
<gene>
    <name evidence="2" type="ORF">ATC1_13586</name>
</gene>
<keyword evidence="3" id="KW-1185">Reference proteome</keyword>
<protein>
    <recommendedName>
        <fullName evidence="4">Histidine kinase N-terminal 7TM region domain-containing protein</fullName>
    </recommendedName>
</protein>
<dbReference type="STRING" id="1678840.ATC1_13586"/>
<accession>A0A0S7BSZ5</accession>
<feature type="transmembrane region" description="Helical" evidence="1">
    <location>
        <begin position="187"/>
        <end position="211"/>
    </location>
</feature>
<feature type="transmembrane region" description="Helical" evidence="1">
    <location>
        <begin position="43"/>
        <end position="60"/>
    </location>
</feature>
<proteinExistence type="predicted"/>
<dbReference type="EMBL" id="DF968181">
    <property type="protein sequence ID" value="GAP40609.1"/>
    <property type="molecule type" value="Genomic_DNA"/>
</dbReference>
<dbReference type="OrthoDB" id="144042at2"/>
<dbReference type="RefSeq" id="WP_062280132.1">
    <property type="nucleotide sequence ID" value="NZ_DF968181.1"/>
</dbReference>
<feature type="transmembrane region" description="Helical" evidence="1">
    <location>
        <begin position="18"/>
        <end position="38"/>
    </location>
</feature>
<feature type="transmembrane region" description="Helical" evidence="1">
    <location>
        <begin position="217"/>
        <end position="239"/>
    </location>
</feature>
<feature type="transmembrane region" description="Helical" evidence="1">
    <location>
        <begin position="260"/>
        <end position="279"/>
    </location>
</feature>
<evidence type="ECO:0008006" key="4">
    <source>
        <dbReference type="Google" id="ProtNLM"/>
    </source>
</evidence>
<keyword evidence="1" id="KW-0472">Membrane</keyword>
<feature type="transmembrane region" description="Helical" evidence="1">
    <location>
        <begin position="80"/>
        <end position="100"/>
    </location>
</feature>
<feature type="transmembrane region" description="Helical" evidence="1">
    <location>
        <begin position="112"/>
        <end position="130"/>
    </location>
</feature>
<keyword evidence="1" id="KW-1133">Transmembrane helix</keyword>
<dbReference type="Proteomes" id="UP000053370">
    <property type="component" value="Unassembled WGS sequence"/>
</dbReference>
<name>A0A0S7BSZ5_9CHLR</name>
<organism evidence="2">
    <name type="scientific">Flexilinea flocculi</name>
    <dbReference type="NCBI Taxonomy" id="1678840"/>
    <lineage>
        <taxon>Bacteria</taxon>
        <taxon>Bacillati</taxon>
        <taxon>Chloroflexota</taxon>
        <taxon>Anaerolineae</taxon>
        <taxon>Anaerolineales</taxon>
        <taxon>Anaerolineaceae</taxon>
        <taxon>Flexilinea</taxon>
    </lineage>
</organism>
<feature type="transmembrane region" description="Helical" evidence="1">
    <location>
        <begin position="155"/>
        <end position="175"/>
    </location>
</feature>
<dbReference type="AlphaFoldDB" id="A0A0S7BSZ5"/>
<evidence type="ECO:0000313" key="2">
    <source>
        <dbReference type="EMBL" id="GAP40609.1"/>
    </source>
</evidence>
<feature type="transmembrane region" description="Helical" evidence="1">
    <location>
        <begin position="291"/>
        <end position="312"/>
    </location>
</feature>
<reference evidence="2" key="1">
    <citation type="journal article" date="2015" name="Genome Announc.">
        <title>Draft Genome Sequence of Anaerolineae Strain TC1, a Novel Isolate from a Methanogenic Wastewater Treatment System.</title>
        <authorList>
            <person name="Matsuura N."/>
            <person name="Tourlousse D.M."/>
            <person name="Sun L."/>
            <person name="Toyonaga M."/>
            <person name="Kuroda K."/>
            <person name="Ohashi A."/>
            <person name="Cruz R."/>
            <person name="Yamaguchi T."/>
            <person name="Sekiguchi Y."/>
        </authorList>
    </citation>
    <scope>NUCLEOTIDE SEQUENCE [LARGE SCALE GENOMIC DNA]</scope>
    <source>
        <strain evidence="2">TC1</strain>
    </source>
</reference>
<evidence type="ECO:0000256" key="1">
    <source>
        <dbReference type="SAM" id="Phobius"/>
    </source>
</evidence>
<sequence>MENTIKWIITFLQTLNEILTATVAITTFSLFLFILFFIRKEKLARIFAPLLFFLTVIYSADALENTTILLSYQLYWQKIHWTGFVFLPAIFFHFSEVLLTMTGFSQQKLRKILIVFIYCCSLFFLIELWTDRLFSGMREIETIGSTMIPAETAGWFWIFFGILLVSSFLNYLNTYSRTRTRTSRRRMTYLIFSSIGVLLGTFPLLIFGSGFVSQHPLFFWIISNLANFVILIMVLLLGYSVTTFCVSWSYRVVRLRLFEWMLRGPATASATLGILTLIKRSSGVLGINIDGLISLLTVVSIVMLEFLITLILPLMERNSISGYGNEDYSLVSGLENMVVFKPELNTYLESLISAVTDKFQAKGAFIAVIDPMGKIDDYIQVGEADWENIAEIPARIFEEKQTGEELILDDSGVICPIISKENSNDASVLLAILGISGTAAEELDDDNRNALQLAIEKARVILWQRWYLISALSVLRSVNESDQIGLFRDVSPLNQTEMLKSRSKLDLTYVSGWVRDALTHYWGGPRLSENPLMDLEIVRNELNHEADSPTNALRSVLKAAIERIRPAGERNISGEWILYNILELKFIEGKKVKEVAQKLAISEADLYRKQKVAIEEIAKTLIRMEDESSHGTIEKSPDNSKE</sequence>